<keyword evidence="1" id="KW-0812">Transmembrane</keyword>
<reference evidence="2 3" key="1">
    <citation type="submission" date="2020-07" db="EMBL/GenBank/DDBJ databases">
        <title>Sequencing the genomes of 1000 actinobacteria strains.</title>
        <authorList>
            <person name="Klenk H.-P."/>
        </authorList>
    </citation>
    <scope>NUCLEOTIDE SEQUENCE [LARGE SCALE GENOMIC DNA]</scope>
    <source>
        <strain evidence="2 3">DSM 22185</strain>
    </source>
</reference>
<dbReference type="AlphaFoldDB" id="A0A7Y9JLY7"/>
<dbReference type="EMBL" id="JACCBH010000001">
    <property type="protein sequence ID" value="NYD53033.1"/>
    <property type="molecule type" value="Genomic_DNA"/>
</dbReference>
<organism evidence="2 3">
    <name type="scientific">Microbacterium pseudoresistens</name>
    <dbReference type="NCBI Taxonomy" id="640634"/>
    <lineage>
        <taxon>Bacteria</taxon>
        <taxon>Bacillati</taxon>
        <taxon>Actinomycetota</taxon>
        <taxon>Actinomycetes</taxon>
        <taxon>Micrococcales</taxon>
        <taxon>Microbacteriaceae</taxon>
        <taxon>Microbacterium</taxon>
    </lineage>
</organism>
<proteinExistence type="predicted"/>
<accession>A0A7Y9JLY7</accession>
<evidence type="ECO:0000313" key="2">
    <source>
        <dbReference type="EMBL" id="NYD53033.1"/>
    </source>
</evidence>
<feature type="transmembrane region" description="Helical" evidence="1">
    <location>
        <begin position="171"/>
        <end position="190"/>
    </location>
</feature>
<feature type="transmembrane region" description="Helical" evidence="1">
    <location>
        <begin position="12"/>
        <end position="31"/>
    </location>
</feature>
<dbReference type="RefSeq" id="WP_179430259.1">
    <property type="nucleotide sequence ID" value="NZ_BAABLC010000003.1"/>
</dbReference>
<sequence>MTGPTSASYTYRSTSGIVLLAVCAAVSVYLLGDAVVHGGWLRMLLYAPWVLLVLWVVYEFAVVSSVRIDADGAVVRNMLRITRFGWCRVSDIDLKWQLEFAFDDGRRLSCWGGPGRARPPRQTARSDGAIRVPTSLQSLSTIRSAWERAVDAPPGAAGAGPDAPIRRTWDAPALIALAVIAAGALAAVLATR</sequence>
<gene>
    <name evidence="2" type="ORF">BKA02_000088</name>
</gene>
<keyword evidence="1" id="KW-1133">Transmembrane helix</keyword>
<evidence type="ECO:0008006" key="4">
    <source>
        <dbReference type="Google" id="ProtNLM"/>
    </source>
</evidence>
<keyword evidence="1" id="KW-0472">Membrane</keyword>
<keyword evidence="3" id="KW-1185">Reference proteome</keyword>
<dbReference type="Proteomes" id="UP000552045">
    <property type="component" value="Unassembled WGS sequence"/>
</dbReference>
<evidence type="ECO:0000313" key="3">
    <source>
        <dbReference type="Proteomes" id="UP000552045"/>
    </source>
</evidence>
<protein>
    <recommendedName>
        <fullName evidence="4">PH domain-containing protein</fullName>
    </recommendedName>
</protein>
<evidence type="ECO:0000256" key="1">
    <source>
        <dbReference type="SAM" id="Phobius"/>
    </source>
</evidence>
<feature type="transmembrane region" description="Helical" evidence="1">
    <location>
        <begin position="43"/>
        <end position="61"/>
    </location>
</feature>
<name>A0A7Y9JLY7_9MICO</name>
<comment type="caution">
    <text evidence="2">The sequence shown here is derived from an EMBL/GenBank/DDBJ whole genome shotgun (WGS) entry which is preliminary data.</text>
</comment>